<accession>A0A8H6AZ50</accession>
<organism evidence="3 4">
    <name type="scientific">Botrytis fragariae</name>
    <dbReference type="NCBI Taxonomy" id="1964551"/>
    <lineage>
        <taxon>Eukaryota</taxon>
        <taxon>Fungi</taxon>
        <taxon>Dikarya</taxon>
        <taxon>Ascomycota</taxon>
        <taxon>Pezizomycotina</taxon>
        <taxon>Leotiomycetes</taxon>
        <taxon>Helotiales</taxon>
        <taxon>Sclerotiniaceae</taxon>
        <taxon>Botrytis</taxon>
    </lineage>
</organism>
<gene>
    <name evidence="3" type="ORF">Bfra_002646</name>
</gene>
<evidence type="ECO:0000313" key="4">
    <source>
        <dbReference type="Proteomes" id="UP000531561"/>
    </source>
</evidence>
<evidence type="ECO:0000256" key="1">
    <source>
        <dbReference type="SAM" id="Coils"/>
    </source>
</evidence>
<sequence length="205" mass="23217">MQKKLQKSPKCSSSVGILPEQLNEDAYKCSHIIHRRSLYPLQFKLLNTTTSNLPATPTKASISSLVLFFIIGKIQSTSKMCIHKRMIFIQCGHTRWGSEVKACNQKLAYDTSPTTSIDCDTMYSHPMHTVKITEVCKSCEIKRSNTDRTAEKLKQALKDIRESVARMEKMQKVVEITEKAEVETAKKAEVDTDDDEDLAALESWD</sequence>
<evidence type="ECO:0000313" key="3">
    <source>
        <dbReference type="EMBL" id="KAF5876244.1"/>
    </source>
</evidence>
<protein>
    <submittedName>
        <fullName evidence="3">Uncharacterized protein</fullName>
    </submittedName>
</protein>
<feature type="coiled-coil region" evidence="1">
    <location>
        <begin position="143"/>
        <end position="173"/>
    </location>
</feature>
<dbReference type="OrthoDB" id="3551700at2759"/>
<reference evidence="3 4" key="1">
    <citation type="journal article" date="2020" name="Phytopathology">
        <title>A high-quality genome resource of Botrytis fragariae, a new and rapidly spreading fungal pathogen causing strawberry gray mold in the U.S.A.</title>
        <authorList>
            <person name="Wu Y."/>
            <person name="Saski C.A."/>
            <person name="Schnabel G."/>
            <person name="Xiao S."/>
            <person name="Hu M."/>
        </authorList>
    </citation>
    <scope>NUCLEOTIDE SEQUENCE [LARGE SCALE GENOMIC DNA]</scope>
    <source>
        <strain evidence="3 4">BVB16</strain>
    </source>
</reference>
<dbReference type="Proteomes" id="UP000531561">
    <property type="component" value="Unassembled WGS sequence"/>
</dbReference>
<dbReference type="AlphaFoldDB" id="A0A8H6AZ50"/>
<dbReference type="GeneID" id="59256754"/>
<dbReference type="RefSeq" id="XP_037195190.1">
    <property type="nucleotide sequence ID" value="XM_037333062.1"/>
</dbReference>
<keyword evidence="4" id="KW-1185">Reference proteome</keyword>
<proteinExistence type="predicted"/>
<feature type="compositionally biased region" description="Acidic residues" evidence="2">
    <location>
        <begin position="191"/>
        <end position="205"/>
    </location>
</feature>
<comment type="caution">
    <text evidence="3">The sequence shown here is derived from an EMBL/GenBank/DDBJ whole genome shotgun (WGS) entry which is preliminary data.</text>
</comment>
<feature type="region of interest" description="Disordered" evidence="2">
    <location>
        <begin position="185"/>
        <end position="205"/>
    </location>
</feature>
<name>A0A8H6AZ50_9HELO</name>
<evidence type="ECO:0000256" key="2">
    <source>
        <dbReference type="SAM" id="MobiDB-lite"/>
    </source>
</evidence>
<dbReference type="EMBL" id="JABFCT010000004">
    <property type="protein sequence ID" value="KAF5876244.1"/>
    <property type="molecule type" value="Genomic_DNA"/>
</dbReference>
<keyword evidence="1" id="KW-0175">Coiled coil</keyword>